<keyword evidence="12" id="KW-0564">Palmitate</keyword>
<accession>A0ABT8RGI9</accession>
<keyword evidence="3" id="KW-0813">Transport</keyword>
<keyword evidence="15" id="KW-1133">Transmembrane helix</keyword>
<keyword evidence="10" id="KW-0626">Porin</keyword>
<keyword evidence="6 15" id="KW-0812">Transmembrane</keyword>
<dbReference type="InterPro" id="IPR003715">
    <property type="entry name" value="Poly_export_N"/>
</dbReference>
<protein>
    <submittedName>
        <fullName evidence="18">Polysaccharide biosynthesis/export family protein</fullName>
    </submittedName>
</protein>
<comment type="similarity">
    <text evidence="2">Belongs to the BexD/CtrA/VexA family.</text>
</comment>
<keyword evidence="8" id="KW-0625">Polysaccharide transport</keyword>
<dbReference type="RefSeq" id="WP_302042018.1">
    <property type="nucleotide sequence ID" value="NZ_JAUKPO010000047.1"/>
</dbReference>
<evidence type="ECO:0000256" key="14">
    <source>
        <dbReference type="ARBA" id="ARBA00023288"/>
    </source>
</evidence>
<evidence type="ECO:0000256" key="15">
    <source>
        <dbReference type="SAM" id="Phobius"/>
    </source>
</evidence>
<proteinExistence type="inferred from homology"/>
<evidence type="ECO:0000256" key="13">
    <source>
        <dbReference type="ARBA" id="ARBA00023237"/>
    </source>
</evidence>
<sequence length="237" mass="26627">MYFPDAQFSTEAITPIENNFPGNYRLQPRDIISVKVKTLDLESSEYFNIETGRGFNNFNPASIYLSGYSLDDKGNINLPEVGLVNVNGLTIVEAQNRIQESLSKYLNKATILVKLVSFRITVLGEVRNPGQYFVYNDQITLLEGLGMAGDLTEFGNRENVTLIRQSNQKLGGIRLNLRDENLLSSKFYYLQPNDVLYVQPLKVKNTRSNLSTLNIVSIIVGSVSTALAIFFTIRNLN</sequence>
<keyword evidence="7" id="KW-0732">Signal</keyword>
<feature type="transmembrane region" description="Helical" evidence="15">
    <location>
        <begin position="212"/>
        <end position="233"/>
    </location>
</feature>
<feature type="domain" description="Polysaccharide export protein N-terminal" evidence="16">
    <location>
        <begin position="21"/>
        <end position="115"/>
    </location>
</feature>
<evidence type="ECO:0000256" key="9">
    <source>
        <dbReference type="ARBA" id="ARBA00023065"/>
    </source>
</evidence>
<keyword evidence="5" id="KW-0762">Sugar transport</keyword>
<dbReference type="InterPro" id="IPR049712">
    <property type="entry name" value="Poly_export"/>
</dbReference>
<organism evidence="18 19">
    <name type="scientific">Rhodocytophaga aerolata</name>
    <dbReference type="NCBI Taxonomy" id="455078"/>
    <lineage>
        <taxon>Bacteria</taxon>
        <taxon>Pseudomonadati</taxon>
        <taxon>Bacteroidota</taxon>
        <taxon>Cytophagia</taxon>
        <taxon>Cytophagales</taxon>
        <taxon>Rhodocytophagaceae</taxon>
        <taxon>Rhodocytophaga</taxon>
    </lineage>
</organism>
<dbReference type="Pfam" id="PF02563">
    <property type="entry name" value="Poly_export"/>
    <property type="match status" value="1"/>
</dbReference>
<keyword evidence="4" id="KW-1134">Transmembrane beta strand</keyword>
<keyword evidence="9" id="KW-0406">Ion transport</keyword>
<evidence type="ECO:0000256" key="4">
    <source>
        <dbReference type="ARBA" id="ARBA00022452"/>
    </source>
</evidence>
<reference evidence="18" key="1">
    <citation type="submission" date="2023-07" db="EMBL/GenBank/DDBJ databases">
        <title>The genome sequence of Rhodocytophaga aerolata KACC 12507.</title>
        <authorList>
            <person name="Zhang X."/>
        </authorList>
    </citation>
    <scope>NUCLEOTIDE SEQUENCE</scope>
    <source>
        <strain evidence="18">KACC 12507</strain>
    </source>
</reference>
<evidence type="ECO:0000256" key="12">
    <source>
        <dbReference type="ARBA" id="ARBA00023139"/>
    </source>
</evidence>
<keyword evidence="13" id="KW-0998">Cell outer membrane</keyword>
<evidence type="ECO:0000313" key="18">
    <source>
        <dbReference type="EMBL" id="MDO1451218.1"/>
    </source>
</evidence>
<keyword evidence="14" id="KW-0449">Lipoprotein</keyword>
<comment type="subcellular location">
    <subcellularLocation>
        <location evidence="1">Cell outer membrane</location>
        <topology evidence="1">Multi-pass membrane protein</topology>
    </subcellularLocation>
</comment>
<dbReference type="Gene3D" id="3.30.1950.10">
    <property type="entry name" value="wza like domain"/>
    <property type="match status" value="1"/>
</dbReference>
<feature type="domain" description="SLBB" evidence="17">
    <location>
        <begin position="120"/>
        <end position="198"/>
    </location>
</feature>
<keyword evidence="11 15" id="KW-0472">Membrane</keyword>
<evidence type="ECO:0000256" key="10">
    <source>
        <dbReference type="ARBA" id="ARBA00023114"/>
    </source>
</evidence>
<dbReference type="PANTHER" id="PTHR33619">
    <property type="entry name" value="POLYSACCHARIDE EXPORT PROTEIN GFCE-RELATED"/>
    <property type="match status" value="1"/>
</dbReference>
<evidence type="ECO:0000259" key="16">
    <source>
        <dbReference type="Pfam" id="PF02563"/>
    </source>
</evidence>
<dbReference type="EMBL" id="JAUKPO010000047">
    <property type="protein sequence ID" value="MDO1451218.1"/>
    <property type="molecule type" value="Genomic_DNA"/>
</dbReference>
<comment type="caution">
    <text evidence="18">The sequence shown here is derived from an EMBL/GenBank/DDBJ whole genome shotgun (WGS) entry which is preliminary data.</text>
</comment>
<evidence type="ECO:0000256" key="6">
    <source>
        <dbReference type="ARBA" id="ARBA00022692"/>
    </source>
</evidence>
<evidence type="ECO:0000256" key="11">
    <source>
        <dbReference type="ARBA" id="ARBA00023136"/>
    </source>
</evidence>
<dbReference type="Gene3D" id="3.10.560.10">
    <property type="entry name" value="Outer membrane lipoprotein wza domain like"/>
    <property type="match status" value="1"/>
</dbReference>
<keyword evidence="19" id="KW-1185">Reference proteome</keyword>
<evidence type="ECO:0000313" key="19">
    <source>
        <dbReference type="Proteomes" id="UP001168528"/>
    </source>
</evidence>
<name>A0ABT8RGI9_9BACT</name>
<evidence type="ECO:0000256" key="5">
    <source>
        <dbReference type="ARBA" id="ARBA00022597"/>
    </source>
</evidence>
<dbReference type="Pfam" id="PF22461">
    <property type="entry name" value="SLBB_2"/>
    <property type="match status" value="1"/>
</dbReference>
<dbReference type="Proteomes" id="UP001168528">
    <property type="component" value="Unassembled WGS sequence"/>
</dbReference>
<evidence type="ECO:0000256" key="1">
    <source>
        <dbReference type="ARBA" id="ARBA00004571"/>
    </source>
</evidence>
<evidence type="ECO:0000259" key="17">
    <source>
        <dbReference type="Pfam" id="PF22461"/>
    </source>
</evidence>
<gene>
    <name evidence="18" type="ORF">Q0590_33400</name>
</gene>
<evidence type="ECO:0000256" key="3">
    <source>
        <dbReference type="ARBA" id="ARBA00022448"/>
    </source>
</evidence>
<evidence type="ECO:0000256" key="8">
    <source>
        <dbReference type="ARBA" id="ARBA00023047"/>
    </source>
</evidence>
<dbReference type="InterPro" id="IPR054765">
    <property type="entry name" value="SLBB_dom"/>
</dbReference>
<evidence type="ECO:0000256" key="2">
    <source>
        <dbReference type="ARBA" id="ARBA00009450"/>
    </source>
</evidence>
<evidence type="ECO:0000256" key="7">
    <source>
        <dbReference type="ARBA" id="ARBA00022729"/>
    </source>
</evidence>
<dbReference type="PANTHER" id="PTHR33619:SF3">
    <property type="entry name" value="POLYSACCHARIDE EXPORT PROTEIN GFCE-RELATED"/>
    <property type="match status" value="1"/>
</dbReference>